<evidence type="ECO:0000313" key="1">
    <source>
        <dbReference type="EMBL" id="QBO58742.1"/>
    </source>
</evidence>
<proteinExistence type="predicted"/>
<dbReference type="Proteomes" id="UP000294419">
    <property type="component" value="Chromosome"/>
</dbReference>
<gene>
    <name evidence="1" type="ORF">NBC122_01934</name>
</gene>
<sequence>MKPFKNKVFCYDCGRQKMLFETEVKAQTFMRFNNEEIESVNGYAPIRSYFCNVCCGWHLTSKMGEAYISPKTEKILEEYETAKRLKAERKALKLVQEKEKKEILLKIICIAENNIKIMEFSSGSKYAALFDETVTLLEKIKSIKANFKGSNQRKRQIEIKLSLLAEKFRNSRESLM</sequence>
<keyword evidence="2" id="KW-1185">Reference proteome</keyword>
<evidence type="ECO:0000313" key="2">
    <source>
        <dbReference type="Proteomes" id="UP000294419"/>
    </source>
</evidence>
<accession>A0A4P6ZGP4</accession>
<dbReference type="AlphaFoldDB" id="A0A4P6ZGP4"/>
<organism evidence="1 2">
    <name type="scientific">Chryseobacterium salivictor</name>
    <dbReference type="NCBI Taxonomy" id="2547600"/>
    <lineage>
        <taxon>Bacteria</taxon>
        <taxon>Pseudomonadati</taxon>
        <taxon>Bacteroidota</taxon>
        <taxon>Flavobacteriia</taxon>
        <taxon>Flavobacteriales</taxon>
        <taxon>Weeksellaceae</taxon>
        <taxon>Chryseobacterium group</taxon>
        <taxon>Chryseobacterium</taxon>
    </lineage>
</organism>
<protein>
    <submittedName>
        <fullName evidence="1">Uncharacterized protein</fullName>
    </submittedName>
</protein>
<dbReference type="KEGG" id="csal:NBC122_01934"/>
<reference evidence="1 2" key="1">
    <citation type="submission" date="2019-03" db="EMBL/GenBank/DDBJ databases">
        <authorList>
            <person name="Kim H."/>
            <person name="Yu S.-M."/>
        </authorList>
    </citation>
    <scope>NUCLEOTIDE SEQUENCE [LARGE SCALE GENOMIC DNA]</scope>
    <source>
        <strain evidence="1 2">NBC122</strain>
    </source>
</reference>
<name>A0A4P6ZGP4_9FLAO</name>
<dbReference type="EMBL" id="CP037954">
    <property type="protein sequence ID" value="QBO58742.1"/>
    <property type="molecule type" value="Genomic_DNA"/>
</dbReference>